<dbReference type="Proteomes" id="UP000468735">
    <property type="component" value="Unassembled WGS sequence"/>
</dbReference>
<protein>
    <submittedName>
        <fullName evidence="2">Uncharacterized protein</fullName>
    </submittedName>
</protein>
<feature type="compositionally biased region" description="Basic and acidic residues" evidence="1">
    <location>
        <begin position="167"/>
        <end position="179"/>
    </location>
</feature>
<proteinExistence type="predicted"/>
<dbReference type="AlphaFoldDB" id="A0A6H9YPI0"/>
<feature type="region of interest" description="Disordered" evidence="1">
    <location>
        <begin position="144"/>
        <end position="235"/>
    </location>
</feature>
<dbReference type="RefSeq" id="WP_151568900.1">
    <property type="nucleotide sequence ID" value="NZ_WBMT01000027.1"/>
</dbReference>
<organism evidence="2 3">
    <name type="scientific">Actinomadura rudentiformis</name>
    <dbReference type="NCBI Taxonomy" id="359158"/>
    <lineage>
        <taxon>Bacteria</taxon>
        <taxon>Bacillati</taxon>
        <taxon>Actinomycetota</taxon>
        <taxon>Actinomycetes</taxon>
        <taxon>Streptosporangiales</taxon>
        <taxon>Thermomonosporaceae</taxon>
        <taxon>Actinomadura</taxon>
    </lineage>
</organism>
<feature type="compositionally biased region" description="Basic and acidic residues" evidence="1">
    <location>
        <begin position="190"/>
        <end position="235"/>
    </location>
</feature>
<name>A0A6H9YPI0_9ACTN</name>
<evidence type="ECO:0000313" key="2">
    <source>
        <dbReference type="EMBL" id="KAB2341013.1"/>
    </source>
</evidence>
<comment type="caution">
    <text evidence="2">The sequence shown here is derived from an EMBL/GenBank/DDBJ whole genome shotgun (WGS) entry which is preliminary data.</text>
</comment>
<reference evidence="2 3" key="1">
    <citation type="submission" date="2019-09" db="EMBL/GenBank/DDBJ databases">
        <title>Actinomadura physcomitrii sp. nov., a novel actinomycete isolated from moss [Physcomitrium sphaericum (Ludw) Fuernr].</title>
        <authorList>
            <person name="Zhuang X."/>
            <person name="Liu C."/>
        </authorList>
    </citation>
    <scope>NUCLEOTIDE SEQUENCE [LARGE SCALE GENOMIC DNA]</scope>
    <source>
        <strain evidence="2 3">HMC1</strain>
    </source>
</reference>
<evidence type="ECO:0000313" key="3">
    <source>
        <dbReference type="Proteomes" id="UP000468735"/>
    </source>
</evidence>
<accession>A0A6H9YPI0</accession>
<dbReference type="EMBL" id="WBMT01000027">
    <property type="protein sequence ID" value="KAB2341013.1"/>
    <property type="molecule type" value="Genomic_DNA"/>
</dbReference>
<feature type="compositionally biased region" description="Basic and acidic residues" evidence="1">
    <location>
        <begin position="259"/>
        <end position="290"/>
    </location>
</feature>
<dbReference type="OrthoDB" id="3541690at2"/>
<gene>
    <name evidence="2" type="ORF">F8566_42700</name>
</gene>
<feature type="region of interest" description="Disordered" evidence="1">
    <location>
        <begin position="253"/>
        <end position="290"/>
    </location>
</feature>
<evidence type="ECO:0000256" key="1">
    <source>
        <dbReference type="SAM" id="MobiDB-lite"/>
    </source>
</evidence>
<keyword evidence="3" id="KW-1185">Reference proteome</keyword>
<sequence length="290" mass="31396">MDLSSAARELYGVAPPEFVATRKDLAQQAKEAGDAGLAKEIGALRRPTVSAWAVNLLSRQAAEELGQLLDVGADMRAAWASGGHIGELEQRRSELIAQLVRTAGRLASEAGHPLRDPAVREVEDTLQAATVDEDVAEEVQEGRLAQPRSHSGFGTAGFGFPAVPSPKRTDRTADTERAKSAKTAKAAKSPKPEPEQAREADELARRRAEKARRLAREAEKALSQRKDELNRAKRELNEITDAVTGLRRELEAAVSRQEAAQRKLDKAERAHERAAGAAEEARREAAAAQI</sequence>